<comment type="caution">
    <text evidence="3">The sequence shown here is derived from an EMBL/GenBank/DDBJ whole genome shotgun (WGS) entry which is preliminary data.</text>
</comment>
<sequence length="646" mass="74151">MTMWYQSKAPDDPNHAKRPNEIGVGRVPIVKRVLLESGGENVRPQWDRGRQGFLNPTSDKKEVDPRDKCGLSCSLYASGKKCPTLGIACVENPERRKNSERYKLLHELGAAKKEIKKLKQMRRDDAKANEKVVSIFASQEQGWLIERKKLRQHAGTLMNELRVLQKSKEEAISEINDKLKEMELLVQEKDKALEEKEHKRKELEEKFTKAENSAEELRETAKREAQEYSTDLWKHKTAFLELASNQRQLEAELGRALRQLEAKRQEIDLVLEQKEESVLLTQKLSMEVVKMRKDLEQKDKILSAMLRKSKVYTVEKQMLLKEAELSKAKRKQAELETERWRAVSESKYKGHSLRTFATDLKHLEGWVRSEAEKYATTIEKRHHLEIDAFAEQMRLKDEKLEAFRWQMLSMKIESKRLRSYAAGLSQELSQLRHENMKLEALSLERQEELKALKEQFIVQVTPHISWKTDKDSSLPGPTSAHGASNVKIVKIEPEERDQETKADLMEMSPAPDAEKEGGEGAFNKQSTNVIFIVQSPEKEFEEKKNVSNEAPLKDKSASLVEIDSVQKSTWPSQPLIKTTNSAYKSEHSGSLRTKAGTKTLEHFLEETFQLQRYIVATGQKLMEVQSQIASGFAGSPEDVDKSVTLT</sequence>
<feature type="coiled-coil region" evidence="1">
    <location>
        <begin position="421"/>
        <end position="455"/>
    </location>
</feature>
<protein>
    <submittedName>
        <fullName evidence="3">Uncharacterized protein</fullName>
    </submittedName>
</protein>
<evidence type="ECO:0000256" key="1">
    <source>
        <dbReference type="SAM" id="Coils"/>
    </source>
</evidence>
<gene>
    <name evidence="3" type="ORF">GH714_026611</name>
</gene>
<dbReference type="EMBL" id="JAAGAX010000006">
    <property type="protein sequence ID" value="KAF2311769.1"/>
    <property type="molecule type" value="Genomic_DNA"/>
</dbReference>
<feature type="coiled-coil region" evidence="1">
    <location>
        <begin position="161"/>
        <end position="277"/>
    </location>
</feature>
<evidence type="ECO:0000313" key="3">
    <source>
        <dbReference type="EMBL" id="KAF2311769.1"/>
    </source>
</evidence>
<keyword evidence="1" id="KW-0175">Coiled coil</keyword>
<organism evidence="3 4">
    <name type="scientific">Hevea brasiliensis</name>
    <name type="common">Para rubber tree</name>
    <name type="synonym">Siphonia brasiliensis</name>
    <dbReference type="NCBI Taxonomy" id="3981"/>
    <lineage>
        <taxon>Eukaryota</taxon>
        <taxon>Viridiplantae</taxon>
        <taxon>Streptophyta</taxon>
        <taxon>Embryophyta</taxon>
        <taxon>Tracheophyta</taxon>
        <taxon>Spermatophyta</taxon>
        <taxon>Magnoliopsida</taxon>
        <taxon>eudicotyledons</taxon>
        <taxon>Gunneridae</taxon>
        <taxon>Pentapetalae</taxon>
        <taxon>rosids</taxon>
        <taxon>fabids</taxon>
        <taxon>Malpighiales</taxon>
        <taxon>Euphorbiaceae</taxon>
        <taxon>Crotonoideae</taxon>
        <taxon>Micrandreae</taxon>
        <taxon>Hevea</taxon>
    </lineage>
</organism>
<feature type="region of interest" description="Disordered" evidence="2">
    <location>
        <begin position="41"/>
        <end position="61"/>
    </location>
</feature>
<feature type="compositionally biased region" description="Basic and acidic residues" evidence="2">
    <location>
        <begin position="9"/>
        <end position="20"/>
    </location>
</feature>
<dbReference type="AlphaFoldDB" id="A0A6A6MID1"/>
<feature type="region of interest" description="Disordered" evidence="2">
    <location>
        <begin position="1"/>
        <end position="23"/>
    </location>
</feature>
<proteinExistence type="predicted"/>
<keyword evidence="4" id="KW-1185">Reference proteome</keyword>
<dbReference type="PANTHER" id="PTHR47747">
    <property type="entry name" value="RIBONUCLEASE P PROTEIN SUBUNIT P38-LIKE PROTEIN"/>
    <property type="match status" value="1"/>
</dbReference>
<evidence type="ECO:0000256" key="2">
    <source>
        <dbReference type="SAM" id="MobiDB-lite"/>
    </source>
</evidence>
<evidence type="ECO:0000313" key="4">
    <source>
        <dbReference type="Proteomes" id="UP000467840"/>
    </source>
</evidence>
<dbReference type="PANTHER" id="PTHR47747:SF2">
    <property type="entry name" value="RIBONUCLEASE P PROTEIN SUBUNIT P38-LIKE PROTEIN"/>
    <property type="match status" value="1"/>
</dbReference>
<reference evidence="3 4" key="1">
    <citation type="journal article" date="2020" name="Mol. Plant">
        <title>The Chromosome-Based Rubber Tree Genome Provides New Insights into Spurge Genome Evolution and Rubber Biosynthesis.</title>
        <authorList>
            <person name="Liu J."/>
            <person name="Shi C."/>
            <person name="Shi C.C."/>
            <person name="Li W."/>
            <person name="Zhang Q.J."/>
            <person name="Zhang Y."/>
            <person name="Li K."/>
            <person name="Lu H.F."/>
            <person name="Shi C."/>
            <person name="Zhu S.T."/>
            <person name="Xiao Z.Y."/>
            <person name="Nan H."/>
            <person name="Yue Y."/>
            <person name="Zhu X.G."/>
            <person name="Wu Y."/>
            <person name="Hong X.N."/>
            <person name="Fan G.Y."/>
            <person name="Tong Y."/>
            <person name="Zhang D."/>
            <person name="Mao C.L."/>
            <person name="Liu Y.L."/>
            <person name="Hao S.J."/>
            <person name="Liu W.Q."/>
            <person name="Lv M.Q."/>
            <person name="Zhang H.B."/>
            <person name="Liu Y."/>
            <person name="Hu-Tang G.R."/>
            <person name="Wang J.P."/>
            <person name="Wang J.H."/>
            <person name="Sun Y.H."/>
            <person name="Ni S.B."/>
            <person name="Chen W.B."/>
            <person name="Zhang X.C."/>
            <person name="Jiao Y.N."/>
            <person name="Eichler E.E."/>
            <person name="Li G.H."/>
            <person name="Liu X."/>
            <person name="Gao L.Z."/>
        </authorList>
    </citation>
    <scope>NUCLEOTIDE SEQUENCE [LARGE SCALE GENOMIC DNA]</scope>
    <source>
        <strain evidence="4">cv. GT1</strain>
        <tissue evidence="3">Leaf</tissue>
    </source>
</reference>
<dbReference type="Proteomes" id="UP000467840">
    <property type="component" value="Chromosome 14"/>
</dbReference>
<accession>A0A6A6MID1</accession>
<name>A0A6A6MID1_HEVBR</name>